<dbReference type="InterPro" id="IPR028994">
    <property type="entry name" value="Integrin_alpha_N"/>
</dbReference>
<protein>
    <recommendedName>
        <fullName evidence="4">VCBS repeat-containing protein</fullName>
    </recommendedName>
</protein>
<name>A0A8J3UB21_9ACTN</name>
<evidence type="ECO:0000313" key="3">
    <source>
        <dbReference type="Proteomes" id="UP000622547"/>
    </source>
</evidence>
<dbReference type="RefSeq" id="WP_204074826.1">
    <property type="nucleotide sequence ID" value="NZ_BAABHI010000003.1"/>
</dbReference>
<dbReference type="SUPFAM" id="SSF69318">
    <property type="entry name" value="Integrin alpha N-terminal domain"/>
    <property type="match status" value="1"/>
</dbReference>
<dbReference type="AlphaFoldDB" id="A0A8J3UB21"/>
<dbReference type="PANTHER" id="PTHR44103">
    <property type="entry name" value="PROPROTEIN CONVERTASE P"/>
    <property type="match status" value="1"/>
</dbReference>
<sequence>MGSSTHVPTEAPRGRGRSNLAARAAAIALAIAVTAVPLGASAPQAQAAAAQEIVITPDSGKIVGLNLSRGVVRTVNDLEGTLFLSEQNIRTGKVPVLGRWTPPGKSISSAVRCAPGLDCVRAVDGNYYGVSYLIVSGGHTTLETDVAPGSALATRTPVPGIGGQVRDASPDFVVVDGGTPKRQYLVASDFHEVTRSRPVQAAAVWYETLWSASTSTPGTLIAELYPDRPTPRAPSRTVRTGVSCVPTELEATARWLYWSCGYGKQAGVYDLTKNRGFRVPSGQALLGDGYVVRHDRATGTLKLTDFHTGAPVAERTIATLPAGKVADERRITWAVDKYGGHIAYLDGAGRVHVMADGVPDSAPVIAQESSNLRVTPGDKYFGLWSDAIYLSRPVDSWQVQIANRITKRLVATSDGGAEPGPPYIYPSWNGKDPKGAVVDSGTYTWELTVKYGGGTLPVKVGSGVLQVDCGRLLTHVYDCDGIPDLLAIRTNGTTYSWTGLTTGTLRNVGHTATWPASSTLVPIGDLNGDRKADLLVRDSKGNVRIYWGRGDGAFAPSYKSTAISTGWNRYNVLTSPGDLTGDGRDDLVVRDTAGVLWLYPANSRSGYNTRIKIGSGQGGYTAMVGVGDLNGDGRGDLVARDAAGNLYRMLGANGRFGARVKIGAGFKAYNAIIGIGDLNQDGKNDLLTRDSAGNLYRYSGNGKGAISTKVKIGSGWNTYKKLV</sequence>
<dbReference type="Proteomes" id="UP000622547">
    <property type="component" value="Unassembled WGS sequence"/>
</dbReference>
<dbReference type="EMBL" id="BOOP01000019">
    <property type="protein sequence ID" value="GII39239.1"/>
    <property type="molecule type" value="Genomic_DNA"/>
</dbReference>
<keyword evidence="3" id="KW-1185">Reference proteome</keyword>
<evidence type="ECO:0000256" key="1">
    <source>
        <dbReference type="ARBA" id="ARBA00022729"/>
    </source>
</evidence>
<dbReference type="PANTHER" id="PTHR44103:SF1">
    <property type="entry name" value="PROPROTEIN CONVERTASE P"/>
    <property type="match status" value="1"/>
</dbReference>
<dbReference type="InterPro" id="IPR013517">
    <property type="entry name" value="FG-GAP"/>
</dbReference>
<evidence type="ECO:0008006" key="4">
    <source>
        <dbReference type="Google" id="ProtNLM"/>
    </source>
</evidence>
<gene>
    <name evidence="2" type="ORF">Pph01_42420</name>
</gene>
<reference evidence="2 3" key="1">
    <citation type="submission" date="2021-01" db="EMBL/GenBank/DDBJ databases">
        <title>Whole genome shotgun sequence of Planotetraspora phitsanulokensis NBRC 104273.</title>
        <authorList>
            <person name="Komaki H."/>
            <person name="Tamura T."/>
        </authorList>
    </citation>
    <scope>NUCLEOTIDE SEQUENCE [LARGE SCALE GENOMIC DNA]</scope>
    <source>
        <strain evidence="2 3">NBRC 104273</strain>
    </source>
</reference>
<proteinExistence type="predicted"/>
<dbReference type="Gene3D" id="2.60.40.4070">
    <property type="match status" value="1"/>
</dbReference>
<accession>A0A8J3UB21</accession>
<dbReference type="Pfam" id="PF13517">
    <property type="entry name" value="FG-GAP_3"/>
    <property type="match status" value="2"/>
</dbReference>
<organism evidence="2 3">
    <name type="scientific">Planotetraspora phitsanulokensis</name>
    <dbReference type="NCBI Taxonomy" id="575192"/>
    <lineage>
        <taxon>Bacteria</taxon>
        <taxon>Bacillati</taxon>
        <taxon>Actinomycetota</taxon>
        <taxon>Actinomycetes</taxon>
        <taxon>Streptosporangiales</taxon>
        <taxon>Streptosporangiaceae</taxon>
        <taxon>Planotetraspora</taxon>
    </lineage>
</organism>
<keyword evidence="1" id="KW-0732">Signal</keyword>
<dbReference type="Gene3D" id="2.130.10.130">
    <property type="entry name" value="Integrin alpha, N-terminal"/>
    <property type="match status" value="1"/>
</dbReference>
<evidence type="ECO:0000313" key="2">
    <source>
        <dbReference type="EMBL" id="GII39239.1"/>
    </source>
</evidence>
<comment type="caution">
    <text evidence="2">The sequence shown here is derived from an EMBL/GenBank/DDBJ whole genome shotgun (WGS) entry which is preliminary data.</text>
</comment>